<dbReference type="SUPFAM" id="SSF53335">
    <property type="entry name" value="S-adenosyl-L-methionine-dependent methyltransferases"/>
    <property type="match status" value="1"/>
</dbReference>
<dbReference type="InterPro" id="IPR029063">
    <property type="entry name" value="SAM-dependent_MTases_sf"/>
</dbReference>
<feature type="region of interest" description="Disordered" evidence="1">
    <location>
        <begin position="248"/>
        <end position="274"/>
    </location>
</feature>
<organism evidence="2 3">
    <name type="scientific">Durusdinium trenchii</name>
    <dbReference type="NCBI Taxonomy" id="1381693"/>
    <lineage>
        <taxon>Eukaryota</taxon>
        <taxon>Sar</taxon>
        <taxon>Alveolata</taxon>
        <taxon>Dinophyceae</taxon>
        <taxon>Suessiales</taxon>
        <taxon>Symbiodiniaceae</taxon>
        <taxon>Durusdinium</taxon>
    </lineage>
</organism>
<feature type="compositionally biased region" description="Basic residues" evidence="1">
    <location>
        <begin position="322"/>
        <end position="338"/>
    </location>
</feature>
<keyword evidence="3" id="KW-1185">Reference proteome</keyword>
<sequence length="349" mass="38730">MELAHLEGIGLFERPSLADALGALGGALCGAEVRPETVSAPLEAPAAGGSRWSPVQLKEQLEKLPVHQLFPELCEEVMEILEKWYQRLPLKVWSRMMKICKGSAHQVPSVLKELNESAPVIQRVREWIEALPSSSPKACILDLGAGYGFLSMLLAELLPPEKVKEFCLMDMSYPNMGVDNSSGSTSVEHIYKLPWPIPMYTLKVDLKKKNTLNQIAERLLHSEDLRSRPIFACGIHLCNTKFPGGSPKDHSMGLAGRTAEQVGPSSRPTLQRERRGRRLCLRALLLSHEPARHAAGGLPAWPTPLRGQGLPRSQGGAFQHRPSWRRKGKERQGKARQSKGREGKERRTS</sequence>
<comment type="caution">
    <text evidence="2">The sequence shown here is derived from an EMBL/GenBank/DDBJ whole genome shotgun (WGS) entry which is preliminary data.</text>
</comment>
<dbReference type="Proteomes" id="UP001642484">
    <property type="component" value="Unassembled WGS sequence"/>
</dbReference>
<proteinExistence type="predicted"/>
<reference evidence="2 3" key="1">
    <citation type="submission" date="2024-02" db="EMBL/GenBank/DDBJ databases">
        <authorList>
            <person name="Chen Y."/>
            <person name="Shah S."/>
            <person name="Dougan E. K."/>
            <person name="Thang M."/>
            <person name="Chan C."/>
        </authorList>
    </citation>
    <scope>NUCLEOTIDE SEQUENCE [LARGE SCALE GENOMIC DNA]</scope>
</reference>
<feature type="region of interest" description="Disordered" evidence="1">
    <location>
        <begin position="294"/>
        <end position="349"/>
    </location>
</feature>
<accession>A0ABP0N4G0</accession>
<dbReference type="EMBL" id="CAXAMN010021362">
    <property type="protein sequence ID" value="CAK9058662.1"/>
    <property type="molecule type" value="Genomic_DNA"/>
</dbReference>
<evidence type="ECO:0000313" key="3">
    <source>
        <dbReference type="Proteomes" id="UP001642484"/>
    </source>
</evidence>
<evidence type="ECO:0000313" key="2">
    <source>
        <dbReference type="EMBL" id="CAK9058662.1"/>
    </source>
</evidence>
<protein>
    <submittedName>
        <fullName evidence="2">Uncharacterized protein</fullName>
    </submittedName>
</protein>
<feature type="compositionally biased region" description="Basic and acidic residues" evidence="1">
    <location>
        <begin position="339"/>
        <end position="349"/>
    </location>
</feature>
<gene>
    <name evidence="2" type="ORF">CCMP2556_LOCUS28922</name>
</gene>
<name>A0ABP0N4G0_9DINO</name>
<evidence type="ECO:0000256" key="1">
    <source>
        <dbReference type="SAM" id="MobiDB-lite"/>
    </source>
</evidence>